<evidence type="ECO:0000313" key="13">
    <source>
        <dbReference type="Proteomes" id="UP000827092"/>
    </source>
</evidence>
<organism evidence="12 13">
    <name type="scientific">Oedothorax gibbosus</name>
    <dbReference type="NCBI Taxonomy" id="931172"/>
    <lineage>
        <taxon>Eukaryota</taxon>
        <taxon>Metazoa</taxon>
        <taxon>Ecdysozoa</taxon>
        <taxon>Arthropoda</taxon>
        <taxon>Chelicerata</taxon>
        <taxon>Arachnida</taxon>
        <taxon>Araneae</taxon>
        <taxon>Araneomorphae</taxon>
        <taxon>Entelegynae</taxon>
        <taxon>Araneoidea</taxon>
        <taxon>Linyphiidae</taxon>
        <taxon>Erigoninae</taxon>
        <taxon>Oedothorax</taxon>
    </lineage>
</organism>
<dbReference type="CDD" id="cd02334">
    <property type="entry name" value="ZZ_dystrophin"/>
    <property type="match status" value="1"/>
</dbReference>
<evidence type="ECO:0000259" key="11">
    <source>
        <dbReference type="PROSITE" id="PS50135"/>
    </source>
</evidence>
<reference evidence="12 13" key="1">
    <citation type="journal article" date="2022" name="Nat. Ecol. Evol.">
        <title>A masculinizing supergene underlies an exaggerated male reproductive morph in a spider.</title>
        <authorList>
            <person name="Hendrickx F."/>
            <person name="De Corte Z."/>
            <person name="Sonet G."/>
            <person name="Van Belleghem S.M."/>
            <person name="Kostlbacher S."/>
            <person name="Vangestel C."/>
        </authorList>
    </citation>
    <scope>NUCLEOTIDE SEQUENCE [LARGE SCALE GENOMIC DNA]</scope>
    <source>
        <strain evidence="12">W744_W776</strain>
    </source>
</reference>
<dbReference type="InterPro" id="IPR000433">
    <property type="entry name" value="Znf_ZZ"/>
</dbReference>
<protein>
    <recommendedName>
        <fullName evidence="8">Dystrobrevin</fullName>
    </recommendedName>
</protein>
<evidence type="ECO:0000256" key="4">
    <source>
        <dbReference type="ARBA" id="ARBA00022723"/>
    </source>
</evidence>
<keyword evidence="13" id="KW-1185">Reference proteome</keyword>
<evidence type="ECO:0000256" key="8">
    <source>
        <dbReference type="PIRNR" id="PIRNR038204"/>
    </source>
</evidence>
<feature type="coiled-coil region" evidence="10">
    <location>
        <begin position="417"/>
        <end position="484"/>
    </location>
</feature>
<evidence type="ECO:0000256" key="7">
    <source>
        <dbReference type="ARBA" id="ARBA00023054"/>
    </source>
</evidence>
<keyword evidence="3 8" id="KW-0963">Cytoplasm</keyword>
<evidence type="ECO:0000256" key="2">
    <source>
        <dbReference type="ARBA" id="ARBA00009563"/>
    </source>
</evidence>
<dbReference type="PANTHER" id="PTHR12268:SF27">
    <property type="entry name" value="DYSTROBREVIN, ISOFORM F"/>
    <property type="match status" value="1"/>
</dbReference>
<comment type="caution">
    <text evidence="12">The sequence shown here is derived from an EMBL/GenBank/DDBJ whole genome shotgun (WGS) entry which is preliminary data.</text>
</comment>
<dbReference type="AlphaFoldDB" id="A0AAV6TVL4"/>
<dbReference type="Gene3D" id="1.10.238.10">
    <property type="entry name" value="EF-hand"/>
    <property type="match status" value="2"/>
</dbReference>
<dbReference type="CDD" id="cd16244">
    <property type="entry name" value="EFh_DTN"/>
    <property type="match status" value="1"/>
</dbReference>
<keyword evidence="7 10" id="KW-0175">Coiled coil</keyword>
<sequence length="686" mass="78583">MDRNHYKEKHVTTGPRADYHYLMAELKSQNYDVIKFATYRTALKLRFIQKKANMHLLDIWNIIEAFRENGLNALDSRLELTVPRLETLVHAIYYQLNKRMPLSQQIDVEHSSAVIVNWLLATYDPEETGIVRVFSVKIALAIICSGKITDKLRYIFSLISDVNGNLVFSKFVDFLKEAMGLPCSVFESPSFFFTDSLPRTIFDGLQMSSVDQSVVTVNNFLEVLLSDPGPQCLMWFPLIHRMASVENVLHQVQCEGCNKESFLGFRYKCQTCYNYQLCQDCFWRCRVSGNHTNQHEMREYTSYKTPGKQLGQTLKKSILGVPDKHPNVEAVQDYPARNAKPYQALSCSPANAYNGLIDVQGTSHQMKSSMKSTQKRSSSDFYPRDDEHALISQYSNHLYANNRRGRYASELNLPSDTARQRELIVKLEQKNREIMREIIRLRKQQEEEDEAMRSERNPTLLTELRALRMRKMDLERHLSGLQESRRDLVLQLDVLMRMLKDHSPLSSPNSSPLSLMSRSPVPIYPHSSLSAPATPGSGCPYMDPLMGLGGDVRLAFGQGAHRRSLQSDLLVAADSVTNAMSTLVRQLNISGEDDDLHYGQRNSNYLDGLEPEFSDAAYDNEAWPIYMNSPNFQSAYSNPYLMDPSIQENGILVKPDGYLEDIPANECFDHPDSIEWEEDMRRWANR</sequence>
<evidence type="ECO:0000256" key="10">
    <source>
        <dbReference type="SAM" id="Coils"/>
    </source>
</evidence>
<dbReference type="GO" id="GO:0045202">
    <property type="term" value="C:synapse"/>
    <property type="evidence" value="ECO:0007669"/>
    <property type="project" value="TreeGrafter"/>
</dbReference>
<feature type="domain" description="ZZ-type" evidence="11">
    <location>
        <begin position="249"/>
        <end position="305"/>
    </location>
</feature>
<gene>
    <name evidence="12" type="ORF">JTE90_011577</name>
</gene>
<accession>A0AAV6TVL4</accession>
<dbReference type="PROSITE" id="PS01357">
    <property type="entry name" value="ZF_ZZ_1"/>
    <property type="match status" value="1"/>
</dbReference>
<evidence type="ECO:0000313" key="12">
    <source>
        <dbReference type="EMBL" id="KAG8175691.1"/>
    </source>
</evidence>
<dbReference type="InterPro" id="IPR015153">
    <property type="entry name" value="EF-hand_dom_typ1"/>
</dbReference>
<evidence type="ECO:0000256" key="5">
    <source>
        <dbReference type="ARBA" id="ARBA00022771"/>
    </source>
</evidence>
<dbReference type="InterPro" id="IPR043145">
    <property type="entry name" value="Znf_ZZ_sf"/>
</dbReference>
<name>A0AAV6TVL4_9ARAC</name>
<dbReference type="PANTHER" id="PTHR12268">
    <property type="entry name" value="E3 UBIQUITIN-PROTEIN LIGASE KCMF1"/>
    <property type="match status" value="1"/>
</dbReference>
<evidence type="ECO:0000256" key="3">
    <source>
        <dbReference type="ARBA" id="ARBA00022490"/>
    </source>
</evidence>
<dbReference type="InterPro" id="IPR017432">
    <property type="entry name" value="Distrobrevin"/>
</dbReference>
<dbReference type="PIRSF" id="PIRSF038204">
    <property type="entry name" value="Distrobrevin"/>
    <property type="match status" value="1"/>
</dbReference>
<keyword evidence="4" id="KW-0479">Metal-binding</keyword>
<comment type="subcellular location">
    <subcellularLocation>
        <location evidence="1 8">Cytoplasm</location>
    </subcellularLocation>
</comment>
<dbReference type="SUPFAM" id="SSF47473">
    <property type="entry name" value="EF-hand"/>
    <property type="match status" value="2"/>
</dbReference>
<dbReference type="GO" id="GO:0016010">
    <property type="term" value="C:dystrophin-associated glycoprotein complex"/>
    <property type="evidence" value="ECO:0007669"/>
    <property type="project" value="UniProtKB-ARBA"/>
</dbReference>
<dbReference type="GO" id="GO:0046716">
    <property type="term" value="P:muscle cell cellular homeostasis"/>
    <property type="evidence" value="ECO:0007669"/>
    <property type="project" value="UniProtKB-ARBA"/>
</dbReference>
<proteinExistence type="inferred from homology"/>
<evidence type="ECO:0000256" key="6">
    <source>
        <dbReference type="ARBA" id="ARBA00022833"/>
    </source>
</evidence>
<dbReference type="EMBL" id="JAFNEN010000963">
    <property type="protein sequence ID" value="KAG8175691.1"/>
    <property type="molecule type" value="Genomic_DNA"/>
</dbReference>
<dbReference type="GO" id="GO:0005737">
    <property type="term" value="C:cytoplasm"/>
    <property type="evidence" value="ECO:0007669"/>
    <property type="project" value="UniProtKB-SubCell"/>
</dbReference>
<dbReference type="GO" id="GO:0008270">
    <property type="term" value="F:zinc ion binding"/>
    <property type="evidence" value="ECO:0007669"/>
    <property type="project" value="UniProtKB-KW"/>
</dbReference>
<dbReference type="GO" id="GO:0099536">
    <property type="term" value="P:synaptic signaling"/>
    <property type="evidence" value="ECO:0007669"/>
    <property type="project" value="TreeGrafter"/>
</dbReference>
<dbReference type="PROSITE" id="PS50135">
    <property type="entry name" value="ZF_ZZ_2"/>
    <property type="match status" value="1"/>
</dbReference>
<keyword evidence="6" id="KW-0862">Zinc</keyword>
<dbReference type="SUPFAM" id="SSF57850">
    <property type="entry name" value="RING/U-box"/>
    <property type="match status" value="1"/>
</dbReference>
<dbReference type="Gene3D" id="3.30.60.90">
    <property type="match status" value="1"/>
</dbReference>
<dbReference type="InterPro" id="IPR050774">
    <property type="entry name" value="KCMF1/Dystrophin"/>
</dbReference>
<keyword evidence="5 9" id="KW-0863">Zinc-finger</keyword>
<dbReference type="InterPro" id="IPR011992">
    <property type="entry name" value="EF-hand-dom_pair"/>
</dbReference>
<evidence type="ECO:0000256" key="1">
    <source>
        <dbReference type="ARBA" id="ARBA00004496"/>
    </source>
</evidence>
<comment type="similarity">
    <text evidence="2 8">Belongs to the dystrophin family. Dystrobrevin subfamily.</text>
</comment>
<dbReference type="Proteomes" id="UP000827092">
    <property type="component" value="Unassembled WGS sequence"/>
</dbReference>
<dbReference type="Pfam" id="PF09068">
    <property type="entry name" value="EF-hand_2"/>
    <property type="match status" value="1"/>
</dbReference>
<dbReference type="InterPro" id="IPR015154">
    <property type="entry name" value="EF-hand_dom_typ2"/>
</dbReference>
<dbReference type="Pfam" id="PF00569">
    <property type="entry name" value="ZZ"/>
    <property type="match status" value="1"/>
</dbReference>
<dbReference type="Pfam" id="PF09069">
    <property type="entry name" value="EF-hand_3"/>
    <property type="match status" value="1"/>
</dbReference>
<dbReference type="SMART" id="SM00291">
    <property type="entry name" value="ZnF_ZZ"/>
    <property type="match status" value="1"/>
</dbReference>
<dbReference type="GO" id="GO:0050804">
    <property type="term" value="P:modulation of chemical synaptic transmission"/>
    <property type="evidence" value="ECO:0007669"/>
    <property type="project" value="UniProtKB-ARBA"/>
</dbReference>
<evidence type="ECO:0000256" key="9">
    <source>
        <dbReference type="PROSITE-ProRule" id="PRU00228"/>
    </source>
</evidence>